<dbReference type="AlphaFoldDB" id="A0A6N6M919"/>
<dbReference type="Pfam" id="PF00589">
    <property type="entry name" value="Phage_integrase"/>
    <property type="match status" value="1"/>
</dbReference>
<dbReference type="InterPro" id="IPR013762">
    <property type="entry name" value="Integrase-like_cat_sf"/>
</dbReference>
<dbReference type="SUPFAM" id="SSF56349">
    <property type="entry name" value="DNA breaking-rejoining enzymes"/>
    <property type="match status" value="1"/>
</dbReference>
<dbReference type="PANTHER" id="PTHR30349:SF41">
    <property type="entry name" value="INTEGRASE_RECOMBINASE PROTEIN MJ0367-RELATED"/>
    <property type="match status" value="1"/>
</dbReference>
<dbReference type="RefSeq" id="WP_151166985.1">
    <property type="nucleotide sequence ID" value="NZ_WACR01000003.1"/>
</dbReference>
<dbReference type="Gene3D" id="1.10.443.10">
    <property type="entry name" value="Intergrase catalytic core"/>
    <property type="match status" value="1"/>
</dbReference>
<dbReference type="GO" id="GO:0006310">
    <property type="term" value="P:DNA recombination"/>
    <property type="evidence" value="ECO:0007669"/>
    <property type="project" value="UniProtKB-KW"/>
</dbReference>
<protein>
    <submittedName>
        <fullName evidence="5">Tyrosine-type recombinase/integrase</fullName>
    </submittedName>
</protein>
<dbReference type="Proteomes" id="UP000435357">
    <property type="component" value="Unassembled WGS sequence"/>
</dbReference>
<reference evidence="5 6" key="1">
    <citation type="submission" date="2019-09" db="EMBL/GenBank/DDBJ databases">
        <title>Genomes of Cryomorphaceae.</title>
        <authorList>
            <person name="Bowman J.P."/>
        </authorList>
    </citation>
    <scope>NUCLEOTIDE SEQUENCE [LARGE SCALE GENOMIC DNA]</scope>
    <source>
        <strain evidence="5 6">KCTC 52047</strain>
    </source>
</reference>
<dbReference type="InterPro" id="IPR050090">
    <property type="entry name" value="Tyrosine_recombinase_XerCD"/>
</dbReference>
<evidence type="ECO:0000313" key="5">
    <source>
        <dbReference type="EMBL" id="KAB1065274.1"/>
    </source>
</evidence>
<comment type="caution">
    <text evidence="5">The sequence shown here is derived from an EMBL/GenBank/DDBJ whole genome shotgun (WGS) entry which is preliminary data.</text>
</comment>
<organism evidence="5 6">
    <name type="scientific">Salibacter halophilus</name>
    <dbReference type="NCBI Taxonomy" id="1803916"/>
    <lineage>
        <taxon>Bacteria</taxon>
        <taxon>Pseudomonadati</taxon>
        <taxon>Bacteroidota</taxon>
        <taxon>Flavobacteriia</taxon>
        <taxon>Flavobacteriales</taxon>
        <taxon>Salibacteraceae</taxon>
        <taxon>Salibacter</taxon>
    </lineage>
</organism>
<keyword evidence="3" id="KW-0233">DNA recombination</keyword>
<name>A0A6N6M919_9FLAO</name>
<comment type="similarity">
    <text evidence="1">Belongs to the 'phage' integrase family.</text>
</comment>
<dbReference type="InterPro" id="IPR011010">
    <property type="entry name" value="DNA_brk_join_enz"/>
</dbReference>
<evidence type="ECO:0000313" key="6">
    <source>
        <dbReference type="Proteomes" id="UP000435357"/>
    </source>
</evidence>
<keyword evidence="2" id="KW-0238">DNA-binding</keyword>
<dbReference type="GO" id="GO:0003677">
    <property type="term" value="F:DNA binding"/>
    <property type="evidence" value="ECO:0007669"/>
    <property type="project" value="UniProtKB-KW"/>
</dbReference>
<evidence type="ECO:0000259" key="4">
    <source>
        <dbReference type="PROSITE" id="PS51898"/>
    </source>
</evidence>
<dbReference type="PROSITE" id="PS51898">
    <property type="entry name" value="TYR_RECOMBINASE"/>
    <property type="match status" value="1"/>
</dbReference>
<dbReference type="EMBL" id="WACR01000003">
    <property type="protein sequence ID" value="KAB1065274.1"/>
    <property type="molecule type" value="Genomic_DNA"/>
</dbReference>
<gene>
    <name evidence="5" type="ORF">F3059_04785</name>
</gene>
<feature type="domain" description="Tyr recombinase" evidence="4">
    <location>
        <begin position="1"/>
        <end position="147"/>
    </location>
</feature>
<dbReference type="GO" id="GO:0015074">
    <property type="term" value="P:DNA integration"/>
    <property type="evidence" value="ECO:0007669"/>
    <property type="project" value="InterPro"/>
</dbReference>
<evidence type="ECO:0000256" key="2">
    <source>
        <dbReference type="ARBA" id="ARBA00023125"/>
    </source>
</evidence>
<proteinExistence type="inferred from homology"/>
<dbReference type="OrthoDB" id="9801717at2"/>
<keyword evidence="6" id="KW-1185">Reference proteome</keyword>
<dbReference type="PANTHER" id="PTHR30349">
    <property type="entry name" value="PHAGE INTEGRASE-RELATED"/>
    <property type="match status" value="1"/>
</dbReference>
<dbReference type="InterPro" id="IPR002104">
    <property type="entry name" value="Integrase_catalytic"/>
</dbReference>
<evidence type="ECO:0000256" key="3">
    <source>
        <dbReference type="ARBA" id="ARBA00023172"/>
    </source>
</evidence>
<accession>A0A6N6M919</accession>
<evidence type="ECO:0000256" key="1">
    <source>
        <dbReference type="ARBA" id="ARBA00008857"/>
    </source>
</evidence>
<sequence>MSQRYAADARRSELTNIRIKDLELDRNQLFVRGGKGKKDRVTILSESLINQLLIYLEEYKPKYWLFENMKRGKYSAQSVLNVVKKSGKMAKISRTVTPHMLRHSFATHLMDHGVDTRKIQVMLGHNSIKTTARYTHVSNNDFHKIKSPLDQIQTNNNLINNNLKQ</sequence>